<dbReference type="EMBL" id="SESI01000001">
    <property type="protein sequence ID" value="TQQ82013.1"/>
    <property type="molecule type" value="Genomic_DNA"/>
</dbReference>
<feature type="domain" description="DUF8106" evidence="1">
    <location>
        <begin position="14"/>
        <end position="56"/>
    </location>
</feature>
<dbReference type="Proteomes" id="UP000315385">
    <property type="component" value="Unassembled WGS sequence"/>
</dbReference>
<reference evidence="2 3" key="1">
    <citation type="submission" date="2019-02" db="EMBL/GenBank/DDBJ databases">
        <title>Halonotius sp. a new haloqrchaeon isolated from saline water.</title>
        <authorList>
            <person name="Duran-Viseras A."/>
            <person name="Sanchez-Porro C."/>
            <person name="Ventosa A."/>
        </authorList>
    </citation>
    <scope>NUCLEOTIDE SEQUENCE [LARGE SCALE GENOMIC DNA]</scope>
    <source>
        <strain evidence="2 3">F9-27</strain>
    </source>
</reference>
<dbReference type="RefSeq" id="WP_142442665.1">
    <property type="nucleotide sequence ID" value="NZ_SESI01000001.1"/>
</dbReference>
<keyword evidence="3" id="KW-1185">Reference proteome</keyword>
<accession>A0A544QRD9</accession>
<organism evidence="2 3">
    <name type="scientific">Halonotius roseus</name>
    <dbReference type="NCBI Taxonomy" id="2511997"/>
    <lineage>
        <taxon>Archaea</taxon>
        <taxon>Methanobacteriati</taxon>
        <taxon>Methanobacteriota</taxon>
        <taxon>Stenosarchaea group</taxon>
        <taxon>Halobacteria</taxon>
        <taxon>Halobacteriales</taxon>
        <taxon>Haloferacaceae</taxon>
        <taxon>Halonotius</taxon>
    </lineage>
</organism>
<dbReference type="OrthoDB" id="209680at2157"/>
<evidence type="ECO:0000313" key="3">
    <source>
        <dbReference type="Proteomes" id="UP000315385"/>
    </source>
</evidence>
<protein>
    <recommendedName>
        <fullName evidence="1">DUF8106 domain-containing protein</fullName>
    </recommendedName>
</protein>
<name>A0A544QRD9_9EURY</name>
<dbReference type="AlphaFoldDB" id="A0A544QRD9"/>
<gene>
    <name evidence="2" type="ORF">EWF95_03475</name>
</gene>
<dbReference type="Pfam" id="PF26408">
    <property type="entry name" value="DUF8106"/>
    <property type="match status" value="1"/>
</dbReference>
<evidence type="ECO:0000313" key="2">
    <source>
        <dbReference type="EMBL" id="TQQ82013.1"/>
    </source>
</evidence>
<sequence length="60" mass="6877">MNQAPSTKQATVERKTVLFCQGCEYHAPPTGRWIVHEKTDCEVYACPRCGETLTIRDRLH</sequence>
<dbReference type="InterPro" id="IPR058419">
    <property type="entry name" value="DUF8106"/>
</dbReference>
<evidence type="ECO:0000259" key="1">
    <source>
        <dbReference type="Pfam" id="PF26408"/>
    </source>
</evidence>
<comment type="caution">
    <text evidence="2">The sequence shown here is derived from an EMBL/GenBank/DDBJ whole genome shotgun (WGS) entry which is preliminary data.</text>
</comment>
<proteinExistence type="predicted"/>